<evidence type="ECO:0000313" key="4">
    <source>
        <dbReference type="Proteomes" id="UP001174934"/>
    </source>
</evidence>
<dbReference type="PANTHER" id="PTHR33112:SF12">
    <property type="entry name" value="HETEROKARYON INCOMPATIBILITY DOMAIN-CONTAINING PROTEIN"/>
    <property type="match status" value="1"/>
</dbReference>
<dbReference type="Pfam" id="PF06985">
    <property type="entry name" value="HET"/>
    <property type="match status" value="1"/>
</dbReference>
<dbReference type="Proteomes" id="UP001174934">
    <property type="component" value="Unassembled WGS sequence"/>
</dbReference>
<accession>A0AA39XPL1</accession>
<sequence length="1034" mass="115764">MKHGTRSMPHAGMGASGTPPPLPPRRITRDPPSLSSSESSNVPPTLPPRRISPAQEAPSNPPPAPPEELCRPCSEINFAQFHGPSSGPTLNAQENEAAYLLQLKPLLEKRYSCRFCNLLFQALCLPANDPLKDQEIQDSIQKEKYFQERRSSDAPFWVDFETWATGREKLKYHFKKAAEAKWPFGVTYDSLTVGESGNKEGMEVDLEEDEDNRAEVAALNQGSRVGLATAQQFDNNAQRGKLYGWTQAVLPDSGLLMVLSKNKVPAALRIIVYGALHPKAGVLEVKFWGTSRAVGRQLRMLSNFHLRVASPEFSVNQNQQLRYGRPIKQKTIDLDLCRRWLNHCRTLHCDTCNAPRWAATLEKPDGIVFRLIDVLNNALVKFNLNVPDYVALSYVWGGPEHQERGVMHLDKSNVDSFCVRNSISRNVGRTIWDAMEVVRGLGMRYLWADRMCIVQNSPDDMMKQIAQMDRIYGNAVVTMVVATGEHLNSGITGVGTDRLVSQLAQEIIQNPRINVLLPVGSNPDLGPWENRAWTLQEKLLSRRILLFHHGMVDYYCTSGTMHEDMTAEDADSNLKPIGWLSLADDRLFSSIRQQRYGGSGPKLLRSAIFGEYVGIIEQYTPRRMTDARDAINAVSGMLKILITNQQATNARKPLLYGLPEEFFDQAFHWQPATGDNVRLQLRPGTNFPTWSWAAWESIDKDHSGGVRYEAPFHVQTNERGALLKVVTDQVPSKSSKQEPPEERLRDGLALDPDVDLAQWQASIAHATKGLTPDINSSSIPLTRLEIRETAVLDGSGEQVGKVVLPDPEAQPGLGGAGAPPSSPGSGWLFDFIMVSEAQFFGDERNVEVGEYPLFNVMLVKWGEGRRPFATRVAMGKITKDACYKYLCENMDKKDFDKSAKIPHDLTPEYWPALQTITLTAYILGWDKTAAIFQYRADGTSPATVSFESSWPYSMKQYIKDRWEAVASEGLSSRYPCLFRAELIAEFDGNLVKFLQEKVATLDKVLDPHSLKSMVRALKRIGDYNLNIEDILKAT</sequence>
<feature type="compositionally biased region" description="Low complexity" evidence="1">
    <location>
        <begin position="30"/>
        <end position="43"/>
    </location>
</feature>
<dbReference type="PANTHER" id="PTHR33112">
    <property type="entry name" value="DOMAIN PROTEIN, PUTATIVE-RELATED"/>
    <property type="match status" value="1"/>
</dbReference>
<evidence type="ECO:0000313" key="3">
    <source>
        <dbReference type="EMBL" id="KAK0636810.1"/>
    </source>
</evidence>
<evidence type="ECO:0000256" key="1">
    <source>
        <dbReference type="SAM" id="MobiDB-lite"/>
    </source>
</evidence>
<protein>
    <submittedName>
        <fullName evidence="3">Heterokaryon incompatibility protein-domain-containing protein</fullName>
    </submittedName>
</protein>
<proteinExistence type="predicted"/>
<dbReference type="AlphaFoldDB" id="A0AA39XPL1"/>
<comment type="caution">
    <text evidence="3">The sequence shown here is derived from an EMBL/GenBank/DDBJ whole genome shotgun (WGS) entry which is preliminary data.</text>
</comment>
<organism evidence="3 4">
    <name type="scientific">Bombardia bombarda</name>
    <dbReference type="NCBI Taxonomy" id="252184"/>
    <lineage>
        <taxon>Eukaryota</taxon>
        <taxon>Fungi</taxon>
        <taxon>Dikarya</taxon>
        <taxon>Ascomycota</taxon>
        <taxon>Pezizomycotina</taxon>
        <taxon>Sordariomycetes</taxon>
        <taxon>Sordariomycetidae</taxon>
        <taxon>Sordariales</taxon>
        <taxon>Lasiosphaeriaceae</taxon>
        <taxon>Bombardia</taxon>
    </lineage>
</organism>
<feature type="region of interest" description="Disordered" evidence="1">
    <location>
        <begin position="1"/>
        <end position="70"/>
    </location>
</feature>
<dbReference type="EMBL" id="JAULSR010000001">
    <property type="protein sequence ID" value="KAK0636810.1"/>
    <property type="molecule type" value="Genomic_DNA"/>
</dbReference>
<feature type="domain" description="Heterokaryon incompatibility" evidence="2">
    <location>
        <begin position="389"/>
        <end position="537"/>
    </location>
</feature>
<evidence type="ECO:0000259" key="2">
    <source>
        <dbReference type="Pfam" id="PF06985"/>
    </source>
</evidence>
<gene>
    <name evidence="3" type="ORF">B0T17DRAFT_613486</name>
</gene>
<reference evidence="3" key="1">
    <citation type="submission" date="2023-06" db="EMBL/GenBank/DDBJ databases">
        <title>Genome-scale phylogeny and comparative genomics of the fungal order Sordariales.</title>
        <authorList>
            <consortium name="Lawrence Berkeley National Laboratory"/>
            <person name="Hensen N."/>
            <person name="Bonometti L."/>
            <person name="Westerberg I."/>
            <person name="Brannstrom I.O."/>
            <person name="Guillou S."/>
            <person name="Cros-Aarteil S."/>
            <person name="Calhoun S."/>
            <person name="Haridas S."/>
            <person name="Kuo A."/>
            <person name="Mondo S."/>
            <person name="Pangilinan J."/>
            <person name="Riley R."/>
            <person name="LaButti K."/>
            <person name="Andreopoulos B."/>
            <person name="Lipzen A."/>
            <person name="Chen C."/>
            <person name="Yanf M."/>
            <person name="Daum C."/>
            <person name="Ng V."/>
            <person name="Clum A."/>
            <person name="Steindorff A."/>
            <person name="Ohm R."/>
            <person name="Martin F."/>
            <person name="Silar P."/>
            <person name="Natvig D."/>
            <person name="Lalanne C."/>
            <person name="Gautier V."/>
            <person name="Ament-velasquez S.L."/>
            <person name="Kruys A."/>
            <person name="Hutchinson M.I."/>
            <person name="Powell A.J."/>
            <person name="Barry K."/>
            <person name="Miller A.N."/>
            <person name="Grigoriev I.V."/>
            <person name="Debuchy R."/>
            <person name="Gladieux P."/>
            <person name="Thoren M.H."/>
            <person name="Johannesson H."/>
        </authorList>
    </citation>
    <scope>NUCLEOTIDE SEQUENCE</scope>
    <source>
        <strain evidence="3">SMH3391-2</strain>
    </source>
</reference>
<dbReference type="InterPro" id="IPR010730">
    <property type="entry name" value="HET"/>
</dbReference>
<name>A0AA39XPL1_9PEZI</name>
<keyword evidence="4" id="KW-1185">Reference proteome</keyword>